<dbReference type="Gene3D" id="3.40.50.1820">
    <property type="entry name" value="alpha/beta hydrolase"/>
    <property type="match status" value="1"/>
</dbReference>
<feature type="region of interest" description="Disordered" evidence="1">
    <location>
        <begin position="1"/>
        <end position="46"/>
    </location>
</feature>
<dbReference type="RefSeq" id="XP_025366726.1">
    <property type="nucleotide sequence ID" value="XM_025514805.1"/>
</dbReference>
<feature type="region of interest" description="Disordered" evidence="1">
    <location>
        <begin position="300"/>
        <end position="320"/>
    </location>
</feature>
<dbReference type="STRING" id="1522189.A0A316VPR1"/>
<dbReference type="Proteomes" id="UP000245783">
    <property type="component" value="Unassembled WGS sequence"/>
</dbReference>
<feature type="compositionally biased region" description="Low complexity" evidence="1">
    <location>
        <begin position="22"/>
        <end position="32"/>
    </location>
</feature>
<accession>A0A316VPR1</accession>
<evidence type="ECO:0008006" key="4">
    <source>
        <dbReference type="Google" id="ProtNLM"/>
    </source>
</evidence>
<dbReference type="PANTHER" id="PTHR35560">
    <property type="entry name" value="BLL0132 PROTEIN"/>
    <property type="match status" value="1"/>
</dbReference>
<organism evidence="2 3">
    <name type="scientific">Ceraceosorus guamensis</name>
    <dbReference type="NCBI Taxonomy" id="1522189"/>
    <lineage>
        <taxon>Eukaryota</taxon>
        <taxon>Fungi</taxon>
        <taxon>Dikarya</taxon>
        <taxon>Basidiomycota</taxon>
        <taxon>Ustilaginomycotina</taxon>
        <taxon>Exobasidiomycetes</taxon>
        <taxon>Ceraceosorales</taxon>
        <taxon>Ceraceosoraceae</taxon>
        <taxon>Ceraceosorus</taxon>
    </lineage>
</organism>
<sequence>MCWPCTSNKHIEPAYPSEGQGKKQQQQQQQQGRSRKMLAKSKDDSCFAKGNERGLEEVSGANIAKFTFPRPGGAGSFEIDTYISKGDDAPGEQTRQVVVVAHGHQRDANNAFKAVQSALKTSGKSNIAIVAPKIFNGADGETAADGDLCIWKGDGWGSGEGILFPLGNAIGTFDIIDAIGHHFTDKNLYPALESITFAGHSMGSQLMLRHAILGKQVSGLKTSWVVANPSSYLYFDNDRPVKDRDGGAFKGQNEYKYGFDGIGQKLGFYADASKSPEELFERFAARTVRFLNGALDNKGVSESKSIDKRPAAVAQGDNRQERAENFRKHVNRKNGGQDPAAFSWQLVPRASHSADEMFDSEIGIAALFN</sequence>
<dbReference type="InParanoid" id="A0A316VPR1"/>
<feature type="compositionally biased region" description="Basic and acidic residues" evidence="1">
    <location>
        <begin position="300"/>
        <end position="310"/>
    </location>
</feature>
<reference evidence="2 3" key="1">
    <citation type="journal article" date="2018" name="Mol. Biol. Evol.">
        <title>Broad Genomic Sampling Reveals a Smut Pathogenic Ancestry of the Fungal Clade Ustilaginomycotina.</title>
        <authorList>
            <person name="Kijpornyongpan T."/>
            <person name="Mondo S.J."/>
            <person name="Barry K."/>
            <person name="Sandor L."/>
            <person name="Lee J."/>
            <person name="Lipzen A."/>
            <person name="Pangilinan J."/>
            <person name="LaButti K."/>
            <person name="Hainaut M."/>
            <person name="Henrissat B."/>
            <person name="Grigoriev I.V."/>
            <person name="Spatafora J.W."/>
            <person name="Aime M.C."/>
        </authorList>
    </citation>
    <scope>NUCLEOTIDE SEQUENCE [LARGE SCALE GENOMIC DNA]</scope>
    <source>
        <strain evidence="2 3">MCA 4658</strain>
    </source>
</reference>
<dbReference type="AlphaFoldDB" id="A0A316VPR1"/>
<gene>
    <name evidence="2" type="ORF">IE81DRAFT_326401</name>
</gene>
<keyword evidence="3" id="KW-1185">Reference proteome</keyword>
<dbReference type="InterPro" id="IPR029058">
    <property type="entry name" value="AB_hydrolase_fold"/>
</dbReference>
<dbReference type="PANTHER" id="PTHR35560:SF3">
    <property type="entry name" value="PEPTIDASE S9 PROLYL OLIGOPEPTIDASE CATALYTIC DOMAIN-CONTAINING PROTEIN"/>
    <property type="match status" value="1"/>
</dbReference>
<dbReference type="SUPFAM" id="SSF53474">
    <property type="entry name" value="alpha/beta-Hydrolases"/>
    <property type="match status" value="1"/>
</dbReference>
<name>A0A316VPR1_9BASI</name>
<dbReference type="OrthoDB" id="5985073at2759"/>
<evidence type="ECO:0000313" key="3">
    <source>
        <dbReference type="Proteomes" id="UP000245783"/>
    </source>
</evidence>
<evidence type="ECO:0000313" key="2">
    <source>
        <dbReference type="EMBL" id="PWN39566.1"/>
    </source>
</evidence>
<evidence type="ECO:0000256" key="1">
    <source>
        <dbReference type="SAM" id="MobiDB-lite"/>
    </source>
</evidence>
<dbReference type="EMBL" id="KZ819458">
    <property type="protein sequence ID" value="PWN39566.1"/>
    <property type="molecule type" value="Genomic_DNA"/>
</dbReference>
<dbReference type="GeneID" id="37036675"/>
<proteinExistence type="predicted"/>
<protein>
    <recommendedName>
        <fullName evidence="4">Alpha/beta hydrolase</fullName>
    </recommendedName>
</protein>